<accession>A0A0C3GDJ1</accession>
<evidence type="ECO:0000313" key="3">
    <source>
        <dbReference type="Proteomes" id="UP000054166"/>
    </source>
</evidence>
<dbReference type="Proteomes" id="UP000054166">
    <property type="component" value="Unassembled WGS sequence"/>
</dbReference>
<feature type="region of interest" description="Disordered" evidence="1">
    <location>
        <begin position="120"/>
        <end position="187"/>
    </location>
</feature>
<proteinExistence type="predicted"/>
<reference evidence="2 3" key="1">
    <citation type="submission" date="2014-04" db="EMBL/GenBank/DDBJ databases">
        <authorList>
            <consortium name="DOE Joint Genome Institute"/>
            <person name="Kuo A."/>
            <person name="Tarkka M."/>
            <person name="Buscot F."/>
            <person name="Kohler A."/>
            <person name="Nagy L.G."/>
            <person name="Floudas D."/>
            <person name="Copeland A."/>
            <person name="Barry K.W."/>
            <person name="Cichocki N."/>
            <person name="Veneault-Fourrey C."/>
            <person name="LaButti K."/>
            <person name="Lindquist E.A."/>
            <person name="Lipzen A."/>
            <person name="Lundell T."/>
            <person name="Morin E."/>
            <person name="Murat C."/>
            <person name="Sun H."/>
            <person name="Tunlid A."/>
            <person name="Henrissat B."/>
            <person name="Grigoriev I.V."/>
            <person name="Hibbett D.S."/>
            <person name="Martin F."/>
            <person name="Nordberg H.P."/>
            <person name="Cantor M.N."/>
            <person name="Hua S.X."/>
        </authorList>
    </citation>
    <scope>NUCLEOTIDE SEQUENCE [LARGE SCALE GENOMIC DNA]</scope>
    <source>
        <strain evidence="2 3">F 1598</strain>
    </source>
</reference>
<name>A0A0C3GDJ1_PILCF</name>
<dbReference type="AlphaFoldDB" id="A0A0C3GDJ1"/>
<protein>
    <submittedName>
        <fullName evidence="2">Uncharacterized protein</fullName>
    </submittedName>
</protein>
<dbReference type="OrthoDB" id="3260913at2759"/>
<evidence type="ECO:0000313" key="2">
    <source>
        <dbReference type="EMBL" id="KIM88706.1"/>
    </source>
</evidence>
<dbReference type="InParanoid" id="A0A0C3GDJ1"/>
<dbReference type="HOGENOM" id="CLU_1102873_0_0_1"/>
<organism evidence="2 3">
    <name type="scientific">Piloderma croceum (strain F 1598)</name>
    <dbReference type="NCBI Taxonomy" id="765440"/>
    <lineage>
        <taxon>Eukaryota</taxon>
        <taxon>Fungi</taxon>
        <taxon>Dikarya</taxon>
        <taxon>Basidiomycota</taxon>
        <taxon>Agaricomycotina</taxon>
        <taxon>Agaricomycetes</taxon>
        <taxon>Agaricomycetidae</taxon>
        <taxon>Atheliales</taxon>
        <taxon>Atheliaceae</taxon>
        <taxon>Piloderma</taxon>
    </lineage>
</organism>
<evidence type="ECO:0000256" key="1">
    <source>
        <dbReference type="SAM" id="MobiDB-lite"/>
    </source>
</evidence>
<keyword evidence="3" id="KW-1185">Reference proteome</keyword>
<reference evidence="3" key="2">
    <citation type="submission" date="2015-01" db="EMBL/GenBank/DDBJ databases">
        <title>Evolutionary Origins and Diversification of the Mycorrhizal Mutualists.</title>
        <authorList>
            <consortium name="DOE Joint Genome Institute"/>
            <consortium name="Mycorrhizal Genomics Consortium"/>
            <person name="Kohler A."/>
            <person name="Kuo A."/>
            <person name="Nagy L.G."/>
            <person name="Floudas D."/>
            <person name="Copeland A."/>
            <person name="Barry K.W."/>
            <person name="Cichocki N."/>
            <person name="Veneault-Fourrey C."/>
            <person name="LaButti K."/>
            <person name="Lindquist E.A."/>
            <person name="Lipzen A."/>
            <person name="Lundell T."/>
            <person name="Morin E."/>
            <person name="Murat C."/>
            <person name="Riley R."/>
            <person name="Ohm R."/>
            <person name="Sun H."/>
            <person name="Tunlid A."/>
            <person name="Henrissat B."/>
            <person name="Grigoriev I.V."/>
            <person name="Hibbett D.S."/>
            <person name="Martin F."/>
        </authorList>
    </citation>
    <scope>NUCLEOTIDE SEQUENCE [LARGE SCALE GENOMIC DNA]</scope>
    <source>
        <strain evidence="3">F 1598</strain>
    </source>
</reference>
<dbReference type="EMBL" id="KN832976">
    <property type="protein sequence ID" value="KIM88706.1"/>
    <property type="molecule type" value="Genomic_DNA"/>
</dbReference>
<sequence>MRTIRRIVKHRKGLSFELNSGFYKGTMLTLLSRGAARLFDVQLETPEGLSPSEEDEEALSIDINALTALLPSPDVPWRRITDVYGQTISPIYKSIRDMLMEDAEHVARLLSELEPLEELEVDSQNKASEAAPAVPSLQDPPSSLKARHSRGYPSPEVATSHPHSHRKRRRSSDSPDHPVLIPSTHPSTPSIIITPCATLQCPSSSWVPLQDASYGNKLAVPGYAHFNSCFAPLILKPGHIPLVECWKWKEGHWWAIIPDLEEQGRKGWFSRPLSGRRRAARLFRTETMPADFRSHDLANV</sequence>
<gene>
    <name evidence="2" type="ORF">PILCRDRAFT_2906</name>
</gene>